<dbReference type="STRING" id="1149755.A0A2J6QVU9"/>
<reference evidence="1 2" key="1">
    <citation type="submission" date="2016-04" db="EMBL/GenBank/DDBJ databases">
        <title>A degradative enzymes factory behind the ericoid mycorrhizal symbiosis.</title>
        <authorList>
            <consortium name="DOE Joint Genome Institute"/>
            <person name="Martino E."/>
            <person name="Morin E."/>
            <person name="Grelet G."/>
            <person name="Kuo A."/>
            <person name="Kohler A."/>
            <person name="Daghino S."/>
            <person name="Barry K."/>
            <person name="Choi C."/>
            <person name="Cichocki N."/>
            <person name="Clum A."/>
            <person name="Copeland A."/>
            <person name="Hainaut M."/>
            <person name="Haridas S."/>
            <person name="Labutti K."/>
            <person name="Lindquist E."/>
            <person name="Lipzen A."/>
            <person name="Khouja H.-R."/>
            <person name="Murat C."/>
            <person name="Ohm R."/>
            <person name="Olson A."/>
            <person name="Spatafora J."/>
            <person name="Veneault-Fourrey C."/>
            <person name="Henrissat B."/>
            <person name="Grigoriev I."/>
            <person name="Martin F."/>
            <person name="Perotto S."/>
        </authorList>
    </citation>
    <scope>NUCLEOTIDE SEQUENCE [LARGE SCALE GENOMIC DNA]</scope>
    <source>
        <strain evidence="1 2">F</strain>
    </source>
</reference>
<protein>
    <submittedName>
        <fullName evidence="1">Uncharacterized protein</fullName>
    </submittedName>
</protein>
<accession>A0A2J6QVU9</accession>
<dbReference type="OrthoDB" id="5425890at2759"/>
<organism evidence="1 2">
    <name type="scientific">Hyaloscypha variabilis (strain UAMH 11265 / GT02V1 / F)</name>
    <name type="common">Meliniomyces variabilis</name>
    <dbReference type="NCBI Taxonomy" id="1149755"/>
    <lineage>
        <taxon>Eukaryota</taxon>
        <taxon>Fungi</taxon>
        <taxon>Dikarya</taxon>
        <taxon>Ascomycota</taxon>
        <taxon>Pezizomycotina</taxon>
        <taxon>Leotiomycetes</taxon>
        <taxon>Helotiales</taxon>
        <taxon>Hyaloscyphaceae</taxon>
        <taxon>Hyaloscypha</taxon>
        <taxon>Hyaloscypha variabilis</taxon>
    </lineage>
</organism>
<dbReference type="EMBL" id="KZ613967">
    <property type="protein sequence ID" value="PMD30385.1"/>
    <property type="molecule type" value="Genomic_DNA"/>
</dbReference>
<dbReference type="Proteomes" id="UP000235786">
    <property type="component" value="Unassembled WGS sequence"/>
</dbReference>
<sequence>DPAILVENVYSIDETRVILSILSSIKVLVGKYNKRDYKGARVKRISVTTIKCISSDSRYLNPMII</sequence>
<feature type="non-terminal residue" evidence="1">
    <location>
        <position position="1"/>
    </location>
</feature>
<evidence type="ECO:0000313" key="1">
    <source>
        <dbReference type="EMBL" id="PMD30385.1"/>
    </source>
</evidence>
<evidence type="ECO:0000313" key="2">
    <source>
        <dbReference type="Proteomes" id="UP000235786"/>
    </source>
</evidence>
<keyword evidence="2" id="KW-1185">Reference proteome</keyword>
<name>A0A2J6QVU9_HYAVF</name>
<proteinExistence type="predicted"/>
<gene>
    <name evidence="1" type="ORF">L207DRAFT_443967</name>
</gene>
<dbReference type="AlphaFoldDB" id="A0A2J6QVU9"/>